<keyword evidence="3" id="KW-1185">Reference proteome</keyword>
<accession>A0ABN3RFF6</accession>
<evidence type="ECO:0000313" key="2">
    <source>
        <dbReference type="EMBL" id="GAA2651380.1"/>
    </source>
</evidence>
<name>A0ABN3RFF6_9ACTN</name>
<proteinExistence type="predicted"/>
<dbReference type="EMBL" id="BAAASJ010000097">
    <property type="protein sequence ID" value="GAA2651380.1"/>
    <property type="molecule type" value="Genomic_DNA"/>
</dbReference>
<feature type="region of interest" description="Disordered" evidence="1">
    <location>
        <begin position="1"/>
        <end position="66"/>
    </location>
</feature>
<organism evidence="2 3">
    <name type="scientific">Streptomyces vastus</name>
    <dbReference type="NCBI Taxonomy" id="285451"/>
    <lineage>
        <taxon>Bacteria</taxon>
        <taxon>Bacillati</taxon>
        <taxon>Actinomycetota</taxon>
        <taxon>Actinomycetes</taxon>
        <taxon>Kitasatosporales</taxon>
        <taxon>Streptomycetaceae</taxon>
        <taxon>Streptomyces</taxon>
    </lineage>
</organism>
<evidence type="ECO:0000313" key="3">
    <source>
        <dbReference type="Proteomes" id="UP001500151"/>
    </source>
</evidence>
<protein>
    <submittedName>
        <fullName evidence="2">Uncharacterized protein</fullName>
    </submittedName>
</protein>
<sequence>MRWGRGRRLGGGSAPGAHTRPTLGPGPQSLAGGLVCPRTPARVVPPDPARVVPPDPRQGLCPDPAKRRAPLLLGAAPLTPLGAAPLTPLGAAPLNPFRGPTPGPRLLNRRSG</sequence>
<comment type="caution">
    <text evidence="2">The sequence shown here is derived from an EMBL/GenBank/DDBJ whole genome shotgun (WGS) entry which is preliminary data.</text>
</comment>
<gene>
    <name evidence="2" type="ORF">GCM10010307_61190</name>
</gene>
<evidence type="ECO:0000256" key="1">
    <source>
        <dbReference type="SAM" id="MobiDB-lite"/>
    </source>
</evidence>
<dbReference type="Proteomes" id="UP001500151">
    <property type="component" value="Unassembled WGS sequence"/>
</dbReference>
<reference evidence="2 3" key="1">
    <citation type="journal article" date="2019" name="Int. J. Syst. Evol. Microbiol.">
        <title>The Global Catalogue of Microorganisms (GCM) 10K type strain sequencing project: providing services to taxonomists for standard genome sequencing and annotation.</title>
        <authorList>
            <consortium name="The Broad Institute Genomics Platform"/>
            <consortium name="The Broad Institute Genome Sequencing Center for Infectious Disease"/>
            <person name="Wu L."/>
            <person name="Ma J."/>
        </authorList>
    </citation>
    <scope>NUCLEOTIDE SEQUENCE [LARGE SCALE GENOMIC DNA]</scope>
    <source>
        <strain evidence="2 3">JCM 4524</strain>
    </source>
</reference>
<feature type="compositionally biased region" description="Pro residues" evidence="1">
    <location>
        <begin position="43"/>
        <end position="56"/>
    </location>
</feature>
<feature type="compositionally biased region" description="Low complexity" evidence="1">
    <location>
        <begin position="78"/>
        <end position="94"/>
    </location>
</feature>
<feature type="region of interest" description="Disordered" evidence="1">
    <location>
        <begin position="78"/>
        <end position="112"/>
    </location>
</feature>